<reference evidence="7" key="1">
    <citation type="submission" date="2006-02" db="EMBL/GenBank/DDBJ databases">
        <title>Complete sequence of chromosome of Rhodoferax ferrireducens DSM 15236.</title>
        <authorList>
            <person name="Copeland A."/>
            <person name="Lucas S."/>
            <person name="Lapidus A."/>
            <person name="Barry K."/>
            <person name="Detter J.C."/>
            <person name="Glavina del Rio T."/>
            <person name="Hammon N."/>
            <person name="Israni S."/>
            <person name="Pitluck S."/>
            <person name="Brettin T."/>
            <person name="Bruce D."/>
            <person name="Han C."/>
            <person name="Tapia R."/>
            <person name="Gilna P."/>
            <person name="Kiss H."/>
            <person name="Schmutz J."/>
            <person name="Larimer F."/>
            <person name="Land M."/>
            <person name="Kyrpides N."/>
            <person name="Ivanova N."/>
            <person name="Richardson P."/>
        </authorList>
    </citation>
    <scope>NUCLEOTIDE SEQUENCE [LARGE SCALE GENOMIC DNA]</scope>
    <source>
        <strain evidence="7">ATCC BAA-621 / DSM 15236 / T118</strain>
    </source>
</reference>
<dbReference type="InterPro" id="IPR036280">
    <property type="entry name" value="Multihaem_cyt_sf"/>
</dbReference>
<dbReference type="NCBIfam" id="TIGR04315">
    <property type="entry name" value="octaheme_Shew"/>
    <property type="match status" value="1"/>
</dbReference>
<dbReference type="KEGG" id="rfr:Rfer_3635"/>
<dbReference type="PIRSF" id="PIRSF039014">
    <property type="entry name" value="OTR_cyc"/>
    <property type="match status" value="1"/>
</dbReference>
<dbReference type="OrthoDB" id="9788513at2"/>
<dbReference type="PANTHER" id="PTHR35038">
    <property type="entry name" value="DISSIMILATORY SULFITE REDUCTASE SIRA"/>
    <property type="match status" value="1"/>
</dbReference>
<evidence type="ECO:0000313" key="7">
    <source>
        <dbReference type="Proteomes" id="UP000008332"/>
    </source>
</evidence>
<dbReference type="InterPro" id="IPR024673">
    <property type="entry name" value="Octahem_Cyt_c"/>
</dbReference>
<dbReference type="GO" id="GO:0016491">
    <property type="term" value="F:oxidoreductase activity"/>
    <property type="evidence" value="ECO:0007669"/>
    <property type="project" value="TreeGrafter"/>
</dbReference>
<name>Q21SB6_ALBFT</name>
<dbReference type="Pfam" id="PF11783">
    <property type="entry name" value="Cytochrome_cB"/>
    <property type="match status" value="1"/>
</dbReference>
<sequence>MRSRYLLVAALAALFFAVAAPAATKPAPAVAGTPAKLQTTADHSKFKILDQDFASGPEVTKACLSCHTEAAKQIHQTQHWKWEFINPDTKQVLGKKHVVNNFCTSVRSNEAACNSCHIGYGWKDAKFDFTVEENVDCLACHDHTGKYTKPSGFAGNPVARDTEFPAGSGKIIKGINLKEIAQKVGPTTRNTCGACHFKGGGGDGVKHGDLDSSLENPDKALDVHMDTKGLNFSCATCHKTDDHKVSGSRYAPTAKDKAPAHMRGEADKTSPDTCQACHGQAPHQIVRLNEHTAKIACQTCHIPAFARGGVPTKMSWDWSTAGKLDKDGKFQTIRDENDYDTYMTIKGDFKWAENVTPEYVWFNGTNKYTLITDKIEKGDKPVQINGFEGSATDGKSMIWPIKLFRGKQQYDPINKSLVITHLAGNDDTAFWKNLDWVKAVTEGMAKGGVKFSGKVDFIETESMWAINHMVAPKEKALGCVACHAKVGRLDKIDGVYMPGRSRDHARWLEIGGWLLAALTLLGVLGHGLVRIIVNKRNS</sequence>
<dbReference type="InterPro" id="IPR023155">
    <property type="entry name" value="Cyt_c-552/4"/>
</dbReference>
<keyword evidence="3" id="KW-0472">Membrane</keyword>
<keyword evidence="3" id="KW-0812">Transmembrane</keyword>
<evidence type="ECO:0000256" key="1">
    <source>
        <dbReference type="ARBA" id="ARBA00022729"/>
    </source>
</evidence>
<dbReference type="SUPFAM" id="SSF48695">
    <property type="entry name" value="Multiheme cytochromes"/>
    <property type="match status" value="1"/>
</dbReference>
<dbReference type="HOGENOM" id="CLU_033148_0_0_4"/>
<evidence type="ECO:0000313" key="6">
    <source>
        <dbReference type="EMBL" id="ABD71337.1"/>
    </source>
</evidence>
<evidence type="ECO:0000256" key="3">
    <source>
        <dbReference type="SAM" id="Phobius"/>
    </source>
</evidence>
<dbReference type="Gene3D" id="1.10.1130.10">
    <property type="entry name" value="Flavocytochrome C3, Chain A"/>
    <property type="match status" value="1"/>
</dbReference>
<evidence type="ECO:0000256" key="4">
    <source>
        <dbReference type="SAM" id="SignalP"/>
    </source>
</evidence>
<dbReference type="AlphaFoldDB" id="Q21SB6"/>
<accession>Q21SB6</accession>
<organism evidence="6 7">
    <name type="scientific">Albidiferax ferrireducens (strain ATCC BAA-621 / DSM 15236 / T118)</name>
    <name type="common">Rhodoferax ferrireducens</name>
    <dbReference type="NCBI Taxonomy" id="338969"/>
    <lineage>
        <taxon>Bacteria</taxon>
        <taxon>Pseudomonadati</taxon>
        <taxon>Pseudomonadota</taxon>
        <taxon>Betaproteobacteria</taxon>
        <taxon>Burkholderiales</taxon>
        <taxon>Comamonadaceae</taxon>
        <taxon>Rhodoferax</taxon>
    </lineage>
</organism>
<dbReference type="STRING" id="338969.Rfer_3635"/>
<feature type="compositionally biased region" description="Basic and acidic residues" evidence="2">
    <location>
        <begin position="254"/>
        <end position="267"/>
    </location>
</feature>
<feature type="domain" description="Cytochrome c-552/4" evidence="5">
    <location>
        <begin position="62"/>
        <end position="141"/>
    </location>
</feature>
<dbReference type="PANTHER" id="PTHR35038:SF5">
    <property type="entry name" value="CYTOCHROME C-TYPE PROTEIN NRFB"/>
    <property type="match status" value="1"/>
</dbReference>
<evidence type="ECO:0000256" key="2">
    <source>
        <dbReference type="SAM" id="MobiDB-lite"/>
    </source>
</evidence>
<dbReference type="eggNOG" id="ENOG502Z8B5">
    <property type="taxonomic scope" value="Bacteria"/>
</dbReference>
<feature type="region of interest" description="Disordered" evidence="2">
    <location>
        <begin position="245"/>
        <end position="267"/>
    </location>
</feature>
<dbReference type="Proteomes" id="UP000008332">
    <property type="component" value="Chromosome"/>
</dbReference>
<dbReference type="InterPro" id="IPR051829">
    <property type="entry name" value="Multiheme_Cytochr_ET"/>
</dbReference>
<feature type="chain" id="PRO_5004200400" evidence="4">
    <location>
        <begin position="23"/>
        <end position="538"/>
    </location>
</feature>
<gene>
    <name evidence="6" type="ordered locus">Rfer_3635</name>
</gene>
<keyword evidence="7" id="KW-1185">Reference proteome</keyword>
<dbReference type="EMBL" id="CP000267">
    <property type="protein sequence ID" value="ABD71337.1"/>
    <property type="molecule type" value="Genomic_DNA"/>
</dbReference>
<feature type="signal peptide" evidence="4">
    <location>
        <begin position="1"/>
        <end position="22"/>
    </location>
</feature>
<protein>
    <submittedName>
        <fullName evidence="6">Cytochrome c family protein</fullName>
    </submittedName>
</protein>
<keyword evidence="3" id="KW-1133">Transmembrane helix</keyword>
<feature type="transmembrane region" description="Helical" evidence="3">
    <location>
        <begin position="510"/>
        <end position="533"/>
    </location>
</feature>
<evidence type="ECO:0000259" key="5">
    <source>
        <dbReference type="Pfam" id="PF13435"/>
    </source>
</evidence>
<keyword evidence="1 4" id="KW-0732">Signal</keyword>
<dbReference type="RefSeq" id="WP_011465900.1">
    <property type="nucleotide sequence ID" value="NC_007908.1"/>
</dbReference>
<dbReference type="Pfam" id="PF13435">
    <property type="entry name" value="Cytochrome_C554"/>
    <property type="match status" value="1"/>
</dbReference>
<proteinExistence type="predicted"/>